<dbReference type="SUPFAM" id="SSF49899">
    <property type="entry name" value="Concanavalin A-like lectins/glucanases"/>
    <property type="match status" value="1"/>
</dbReference>
<dbReference type="EMBL" id="RKMG01000005">
    <property type="protein sequence ID" value="RPA61263.1"/>
    <property type="molecule type" value="Genomic_DNA"/>
</dbReference>
<evidence type="ECO:0000313" key="13">
    <source>
        <dbReference type="Proteomes" id="UP000273977"/>
    </source>
</evidence>
<dbReference type="Proteomes" id="UP000273977">
    <property type="component" value="Unassembled WGS sequence"/>
</dbReference>
<dbReference type="GO" id="GO:0005737">
    <property type="term" value="C:cytoplasm"/>
    <property type="evidence" value="ECO:0007669"/>
    <property type="project" value="UniProtKB-SubCell"/>
</dbReference>
<dbReference type="AlphaFoldDB" id="A0A3N4GEH5"/>
<protein>
    <recommendedName>
        <fullName evidence="4 8">Sucrose-6-phosphate hydrolase</fullName>
        <ecNumber evidence="3 8">3.2.1.26</ecNumber>
    </recommendedName>
    <alternativeName>
        <fullName evidence="7 9">Invertase</fullName>
    </alternativeName>
</protein>
<feature type="domain" description="Glycosyl hydrolase family 32 N-terminal" evidence="10">
    <location>
        <begin position="42"/>
        <end position="345"/>
    </location>
</feature>
<dbReference type="Pfam" id="PF00251">
    <property type="entry name" value="Glyco_hydro_32N"/>
    <property type="match status" value="1"/>
</dbReference>
<dbReference type="InterPro" id="IPR018053">
    <property type="entry name" value="Glyco_hydro_32_AS"/>
</dbReference>
<dbReference type="Gene3D" id="2.60.120.560">
    <property type="entry name" value="Exo-inulinase, domain 1"/>
    <property type="match status" value="1"/>
</dbReference>
<evidence type="ECO:0000256" key="6">
    <source>
        <dbReference type="ARBA" id="ARBA00023295"/>
    </source>
</evidence>
<dbReference type="UniPathway" id="UPA00238"/>
<evidence type="ECO:0000256" key="7">
    <source>
        <dbReference type="ARBA" id="ARBA00033367"/>
    </source>
</evidence>
<keyword evidence="9" id="KW-0963">Cytoplasm</keyword>
<dbReference type="InterPro" id="IPR006232">
    <property type="entry name" value="Suc6P_hydrolase"/>
</dbReference>
<dbReference type="SUPFAM" id="SSF75005">
    <property type="entry name" value="Arabinanase/levansucrase/invertase"/>
    <property type="match status" value="1"/>
</dbReference>
<accession>A0A3N4GEH5</accession>
<keyword evidence="6 8" id="KW-0326">Glycosidase</keyword>
<dbReference type="PANTHER" id="PTHR43101:SF1">
    <property type="entry name" value="BETA-FRUCTOSIDASE"/>
    <property type="match status" value="1"/>
</dbReference>
<comment type="function">
    <text evidence="9">Enables the bacterium to metabolize sucrose as a sole carbon source.</text>
</comment>
<dbReference type="SMART" id="SM00640">
    <property type="entry name" value="Glyco_32"/>
    <property type="match status" value="1"/>
</dbReference>
<sequence>MTFSLYQFDQQARYRAYADWSPSYLAELNALADQSPWRNQFHIEPKTGLLNDPNGFSYFNGQWHLFYQYYPFGPVHGLKSWNHLVSEDLIHWQALGLGLEADSALDSHGAYSGTAIADGDVLRLFYTGNVRDEDWTRIPLQNTVTMDSDNQLASEKMTIIPPLDLATDHFRDPMYFSQNGESWIVIGGQRKSDLKAALYLYKATDNDLTKWTFHSELTVPQADTAYMFECPNINFVDGKAFVTFCPQGISSDQLDSKNIYPNAYFIADAFTEDGTLTGAGTLQNLDYGFDAYASQLINSPDGRVLGVSWLGLPEVDYPSDDYGYQGALSLVKEYRIQNDQLFQYPVAETLQLRGEEQTFGTQIDLGHNHYEYAFTVDANQTAEIALFANVDKSKAVTLSIDTKNGTLILDRSNMGTTFATDFGTSRQLDLTPGEPVTVNIFADSSVLEIFVNHGAYVLSSRIFPGDKDQTNIIASGTRQNQVWPLSM</sequence>
<keyword evidence="13" id="KW-1185">Reference proteome</keyword>
<dbReference type="Pfam" id="PF08244">
    <property type="entry name" value="Glyco_hydro_32C"/>
    <property type="match status" value="1"/>
</dbReference>
<evidence type="ECO:0000256" key="4">
    <source>
        <dbReference type="ARBA" id="ARBA00019623"/>
    </source>
</evidence>
<dbReference type="CDD" id="cd18623">
    <property type="entry name" value="GH32_ScrB-like"/>
    <property type="match status" value="1"/>
</dbReference>
<organism evidence="12 13">
    <name type="scientific">Aerococcus agrisoli</name>
    <dbReference type="NCBI Taxonomy" id="2487350"/>
    <lineage>
        <taxon>Bacteria</taxon>
        <taxon>Bacillati</taxon>
        <taxon>Bacillota</taxon>
        <taxon>Bacilli</taxon>
        <taxon>Lactobacillales</taxon>
        <taxon>Aerococcaceae</taxon>
        <taxon>Aerococcus</taxon>
    </lineage>
</organism>
<evidence type="ECO:0000256" key="2">
    <source>
        <dbReference type="ARBA" id="ARBA00009902"/>
    </source>
</evidence>
<dbReference type="InterPro" id="IPR013320">
    <property type="entry name" value="ConA-like_dom_sf"/>
</dbReference>
<dbReference type="EC" id="3.2.1.26" evidence="3 8"/>
<dbReference type="InterPro" id="IPR051214">
    <property type="entry name" value="GH32_Enzymes"/>
</dbReference>
<dbReference type="InterPro" id="IPR013189">
    <property type="entry name" value="Glyco_hydro_32_C"/>
</dbReference>
<dbReference type="GO" id="GO:0005985">
    <property type="term" value="P:sucrose metabolic process"/>
    <property type="evidence" value="ECO:0007669"/>
    <property type="project" value="UniProtKB-UniPathway"/>
</dbReference>
<comment type="subcellular location">
    <subcellularLocation>
        <location evidence="9">Cytoplasm</location>
    </subcellularLocation>
</comment>
<evidence type="ECO:0000256" key="9">
    <source>
        <dbReference type="RuleBase" id="RU365015"/>
    </source>
</evidence>
<name>A0A3N4GEH5_9LACT</name>
<evidence type="ECO:0000256" key="1">
    <source>
        <dbReference type="ARBA" id="ARBA00004914"/>
    </source>
</evidence>
<evidence type="ECO:0000313" key="12">
    <source>
        <dbReference type="EMBL" id="RPA61263.1"/>
    </source>
</evidence>
<dbReference type="Gene3D" id="2.115.10.20">
    <property type="entry name" value="Glycosyl hydrolase domain, family 43"/>
    <property type="match status" value="1"/>
</dbReference>
<dbReference type="PROSITE" id="PS00609">
    <property type="entry name" value="GLYCOSYL_HYDROL_F32"/>
    <property type="match status" value="1"/>
</dbReference>
<comment type="caution">
    <text evidence="12">The sequence shown here is derived from an EMBL/GenBank/DDBJ whole genome shotgun (WGS) entry which is preliminary data.</text>
</comment>
<evidence type="ECO:0000256" key="8">
    <source>
        <dbReference type="RuleBase" id="RU362110"/>
    </source>
</evidence>
<evidence type="ECO:0000256" key="5">
    <source>
        <dbReference type="ARBA" id="ARBA00022801"/>
    </source>
</evidence>
<proteinExistence type="inferred from homology"/>
<dbReference type="NCBIfam" id="TIGR01322">
    <property type="entry name" value="scrB_fam"/>
    <property type="match status" value="1"/>
</dbReference>
<gene>
    <name evidence="12" type="ORF">EF384_02470</name>
</gene>
<dbReference type="PANTHER" id="PTHR43101">
    <property type="entry name" value="BETA-FRUCTOSIDASE"/>
    <property type="match status" value="1"/>
</dbReference>
<dbReference type="OrthoDB" id="9759709at2"/>
<evidence type="ECO:0000259" key="10">
    <source>
        <dbReference type="Pfam" id="PF00251"/>
    </source>
</evidence>
<comment type="similarity">
    <text evidence="2 8">Belongs to the glycosyl hydrolase 32 family.</text>
</comment>
<keyword evidence="9" id="KW-0119">Carbohydrate metabolism</keyword>
<evidence type="ECO:0000256" key="3">
    <source>
        <dbReference type="ARBA" id="ARBA00012758"/>
    </source>
</evidence>
<dbReference type="GO" id="GO:0004564">
    <property type="term" value="F:beta-fructofuranosidase activity"/>
    <property type="evidence" value="ECO:0007669"/>
    <property type="project" value="UniProtKB-EC"/>
</dbReference>
<comment type="pathway">
    <text evidence="1 9">Glycan biosynthesis; sucrose metabolism.</text>
</comment>
<reference evidence="12 13" key="1">
    <citation type="submission" date="2018-11" db="EMBL/GenBank/DDBJ databases">
        <title>Aerococcus sp. SJQ22, whole genome shotgun sequence.</title>
        <authorList>
            <person name="Sun L."/>
            <person name="Gao X."/>
            <person name="Chen W."/>
            <person name="Huang K."/>
        </authorList>
    </citation>
    <scope>NUCLEOTIDE SEQUENCE [LARGE SCALE GENOMIC DNA]</scope>
    <source>
        <strain evidence="12 13">SJQ22</strain>
    </source>
</reference>
<feature type="domain" description="Glycosyl hydrolase family 32 C-terminal" evidence="11">
    <location>
        <begin position="365"/>
        <end position="472"/>
    </location>
</feature>
<dbReference type="InterPro" id="IPR023296">
    <property type="entry name" value="Glyco_hydro_beta-prop_sf"/>
</dbReference>
<comment type="catalytic activity">
    <reaction evidence="8">
        <text>Hydrolysis of terminal non-reducing beta-D-fructofuranoside residues in beta-D-fructofuranosides.</text>
        <dbReference type="EC" id="3.2.1.26"/>
    </reaction>
</comment>
<dbReference type="RefSeq" id="WP_123779409.1">
    <property type="nucleotide sequence ID" value="NZ_RKMG01000005.1"/>
</dbReference>
<dbReference type="InterPro" id="IPR013148">
    <property type="entry name" value="Glyco_hydro_32_N"/>
</dbReference>
<keyword evidence="5 8" id="KW-0378">Hydrolase</keyword>
<evidence type="ECO:0000259" key="11">
    <source>
        <dbReference type="Pfam" id="PF08244"/>
    </source>
</evidence>
<dbReference type="InterPro" id="IPR001362">
    <property type="entry name" value="Glyco_hydro_32"/>
</dbReference>